<keyword evidence="1" id="KW-0472">Membrane</keyword>
<name>A0A0A9D5L9_ARUDO</name>
<protein>
    <submittedName>
        <fullName evidence="2">Uncharacterized protein</fullName>
    </submittedName>
</protein>
<sequence length="34" mass="3804">MDLCGLYCIMGFYLSFASIVRTQLIATSISMLLQ</sequence>
<feature type="transmembrane region" description="Helical" evidence="1">
    <location>
        <begin position="12"/>
        <end position="33"/>
    </location>
</feature>
<organism evidence="2">
    <name type="scientific">Arundo donax</name>
    <name type="common">Giant reed</name>
    <name type="synonym">Donax arundinaceus</name>
    <dbReference type="NCBI Taxonomy" id="35708"/>
    <lineage>
        <taxon>Eukaryota</taxon>
        <taxon>Viridiplantae</taxon>
        <taxon>Streptophyta</taxon>
        <taxon>Embryophyta</taxon>
        <taxon>Tracheophyta</taxon>
        <taxon>Spermatophyta</taxon>
        <taxon>Magnoliopsida</taxon>
        <taxon>Liliopsida</taxon>
        <taxon>Poales</taxon>
        <taxon>Poaceae</taxon>
        <taxon>PACMAD clade</taxon>
        <taxon>Arundinoideae</taxon>
        <taxon>Arundineae</taxon>
        <taxon>Arundo</taxon>
    </lineage>
</organism>
<keyword evidence="1" id="KW-1133">Transmembrane helix</keyword>
<dbReference type="AlphaFoldDB" id="A0A0A9D5L9"/>
<dbReference type="EMBL" id="GBRH01215907">
    <property type="protein sequence ID" value="JAD81988.1"/>
    <property type="molecule type" value="Transcribed_RNA"/>
</dbReference>
<proteinExistence type="predicted"/>
<reference evidence="2" key="1">
    <citation type="submission" date="2014-09" db="EMBL/GenBank/DDBJ databases">
        <authorList>
            <person name="Magalhaes I.L.F."/>
            <person name="Oliveira U."/>
            <person name="Santos F.R."/>
            <person name="Vidigal T.H.D.A."/>
            <person name="Brescovit A.D."/>
            <person name="Santos A.J."/>
        </authorList>
    </citation>
    <scope>NUCLEOTIDE SEQUENCE</scope>
    <source>
        <tissue evidence="2">Shoot tissue taken approximately 20 cm above the soil surface</tissue>
    </source>
</reference>
<accession>A0A0A9D5L9</accession>
<keyword evidence="1" id="KW-0812">Transmembrane</keyword>
<evidence type="ECO:0000313" key="2">
    <source>
        <dbReference type="EMBL" id="JAD81988.1"/>
    </source>
</evidence>
<evidence type="ECO:0000256" key="1">
    <source>
        <dbReference type="SAM" id="Phobius"/>
    </source>
</evidence>
<reference evidence="2" key="2">
    <citation type="journal article" date="2015" name="Data Brief">
        <title>Shoot transcriptome of the giant reed, Arundo donax.</title>
        <authorList>
            <person name="Barrero R.A."/>
            <person name="Guerrero F.D."/>
            <person name="Moolhuijzen P."/>
            <person name="Goolsby J.A."/>
            <person name="Tidwell J."/>
            <person name="Bellgard S.E."/>
            <person name="Bellgard M.I."/>
        </authorList>
    </citation>
    <scope>NUCLEOTIDE SEQUENCE</scope>
    <source>
        <tissue evidence="2">Shoot tissue taken approximately 20 cm above the soil surface</tissue>
    </source>
</reference>